<sequence>MHNQDTILRLVLNHIIQGFQWFLEAVGSCNCAIGGHLVDLGWKQKEMAGTNPSQNSIKKSIFLARPAQRPGEAIQNLHPEAVHFQQGSPLAVISCPRKNK</sequence>
<accession>A0A8H3BJM4</accession>
<evidence type="ECO:0000313" key="1">
    <source>
        <dbReference type="EMBL" id="CAE6458301.1"/>
    </source>
</evidence>
<name>A0A8H3BJM4_9AGAM</name>
<gene>
    <name evidence="1" type="ORF">RDB_LOCUS58431</name>
</gene>
<protein>
    <submittedName>
        <fullName evidence="1">Uncharacterized protein</fullName>
    </submittedName>
</protein>
<dbReference type="Proteomes" id="UP000663853">
    <property type="component" value="Unassembled WGS sequence"/>
</dbReference>
<comment type="caution">
    <text evidence="1">The sequence shown here is derived from an EMBL/GenBank/DDBJ whole genome shotgun (WGS) entry which is preliminary data.</text>
</comment>
<evidence type="ECO:0000313" key="2">
    <source>
        <dbReference type="Proteomes" id="UP000663853"/>
    </source>
</evidence>
<reference evidence="1" key="1">
    <citation type="submission" date="2021-01" db="EMBL/GenBank/DDBJ databases">
        <authorList>
            <person name="Kaushik A."/>
        </authorList>
    </citation>
    <scope>NUCLEOTIDE SEQUENCE</scope>
    <source>
        <strain evidence="1">AG6-10EEA</strain>
    </source>
</reference>
<proteinExistence type="predicted"/>
<dbReference type="EMBL" id="CAJMXA010001335">
    <property type="protein sequence ID" value="CAE6458301.1"/>
    <property type="molecule type" value="Genomic_DNA"/>
</dbReference>
<organism evidence="1 2">
    <name type="scientific">Rhizoctonia solani</name>
    <dbReference type="NCBI Taxonomy" id="456999"/>
    <lineage>
        <taxon>Eukaryota</taxon>
        <taxon>Fungi</taxon>
        <taxon>Dikarya</taxon>
        <taxon>Basidiomycota</taxon>
        <taxon>Agaricomycotina</taxon>
        <taxon>Agaricomycetes</taxon>
        <taxon>Cantharellales</taxon>
        <taxon>Ceratobasidiaceae</taxon>
        <taxon>Rhizoctonia</taxon>
    </lineage>
</organism>
<feature type="non-terminal residue" evidence="1">
    <location>
        <position position="1"/>
    </location>
</feature>
<dbReference type="AlphaFoldDB" id="A0A8H3BJM4"/>